<dbReference type="AlphaFoldDB" id="A0A3H2W1Z0"/>
<evidence type="ECO:0000313" key="6">
    <source>
        <dbReference type="Proteomes" id="UP000358545"/>
    </source>
</evidence>
<sequence>MLWMREIYVHINNGSEYATIHEKNEASGSLKINFSIPFSDEPKPAECEVVIYNLSRNSSNKIKKGSTISVTAGYQGDKGLLSQGKVTKVSTVPSGVDKITTIKFSEGVDYSDKKDVNITFKKGTSAKSIIQRIATKAGIKIYQIKLPTNKIYKSGYTADGDALSVIEEIVKDCKAAIYYRRGNLVIRSIKSGDDERFTLNSSTGLISSPERLENDEYSGWSFQSLLQHRIATASIITLKSKTVNGTFRVKNGMHNYDGSTFTTQCEVV</sequence>
<dbReference type="Proteomes" id="UP000546397">
    <property type="component" value="Unassembled WGS sequence"/>
</dbReference>
<evidence type="ECO:0000313" key="3">
    <source>
        <dbReference type="EMBL" id="EAH2280533.1"/>
    </source>
</evidence>
<dbReference type="EMBL" id="DAAEEB010000002">
    <property type="protein sequence ID" value="HAA8052361.1"/>
    <property type="molecule type" value="Genomic_DNA"/>
</dbReference>
<reference evidence="5" key="4">
    <citation type="submission" date="2019-10" db="EMBL/GenBank/DDBJ databases">
        <authorList>
            <consortium name="NCBI Pathogen Detection Project"/>
        </authorList>
    </citation>
    <scope>NUCLEOTIDE SEQUENCE</scope>
    <source>
        <strain evidence="5">09CEB371LM</strain>
    </source>
</reference>
<gene>
    <name evidence="1" type="ORF">A8L61_10285</name>
    <name evidence="3" type="ORF">D4920_00470</name>
    <name evidence="2" type="ORF">D4B11_05030</name>
    <name evidence="4" type="ORF">D5N24_14460</name>
    <name evidence="5" type="ORF">GHH22_04235</name>
</gene>
<dbReference type="EMBL" id="AABAGT010000014">
    <property type="protein sequence ID" value="EAG0867663.1"/>
    <property type="molecule type" value="Genomic_DNA"/>
</dbReference>
<dbReference type="Proteomes" id="UP000358545">
    <property type="component" value="Unassembled WGS sequence"/>
</dbReference>
<dbReference type="EMBL" id="AABEMN010000005">
    <property type="protein sequence ID" value="EAG9519123.1"/>
    <property type="molecule type" value="Genomic_DNA"/>
</dbReference>
<dbReference type="EMBL" id="AABFVG010000001">
    <property type="protein sequence ID" value="EAH2280533.1"/>
    <property type="molecule type" value="Genomic_DNA"/>
</dbReference>
<protein>
    <submittedName>
        <fullName evidence="3">Uncharacterized protein</fullName>
    </submittedName>
</protein>
<evidence type="ECO:0000313" key="2">
    <source>
        <dbReference type="EMBL" id="EAG9519123.1"/>
    </source>
</evidence>
<organism evidence="3 8">
    <name type="scientific">Listeria monocytogenes</name>
    <dbReference type="NCBI Taxonomy" id="1639"/>
    <lineage>
        <taxon>Bacteria</taxon>
        <taxon>Bacillati</taxon>
        <taxon>Bacillota</taxon>
        <taxon>Bacilli</taxon>
        <taxon>Bacillales</taxon>
        <taxon>Listeriaceae</taxon>
        <taxon>Listeria</taxon>
    </lineage>
</organism>
<comment type="caution">
    <text evidence="3">The sequence shown here is derived from an EMBL/GenBank/DDBJ whole genome shotgun (WGS) entry which is preliminary data.</text>
</comment>
<dbReference type="Proteomes" id="UP000840039">
    <property type="component" value="Unassembled WGS sequence"/>
</dbReference>
<dbReference type="Proteomes" id="UP000530452">
    <property type="component" value="Unassembled WGS sequence"/>
</dbReference>
<evidence type="ECO:0000313" key="7">
    <source>
        <dbReference type="Proteomes" id="UP000530452"/>
    </source>
</evidence>
<name>A0A3H2W1Z0_LISMN</name>
<reference evidence="7 8" key="3">
    <citation type="submission" date="2019-04" db="EMBL/GenBank/DDBJ databases">
        <authorList>
            <person name="Ashton P.M."/>
            <person name="Dallman T."/>
            <person name="Nair S."/>
            <person name="De Pinna E."/>
            <person name="Peters T."/>
            <person name="Grant K."/>
        </authorList>
    </citation>
    <scope>NUCLEOTIDE SEQUENCE [LARGE SCALE GENOMIC DNA]</scope>
    <source>
        <strain evidence="3 8">282333</strain>
        <strain evidence="4 7">282352</strain>
        <strain evidence="2 9">289003</strain>
    </source>
</reference>
<dbReference type="EMBL" id="AABGHY010000013">
    <property type="protein sequence ID" value="EAH3295606.1"/>
    <property type="molecule type" value="Genomic_DNA"/>
</dbReference>
<dbReference type="Proteomes" id="UP000533021">
    <property type="component" value="Unassembled WGS sequence"/>
</dbReference>
<reference evidence="1 6" key="2">
    <citation type="submission" date="2018-06" db="EMBL/GenBank/DDBJ databases">
        <authorList>
            <consortium name="PulseNet: The National Subtyping Network for Foodborne Disease Surveillance"/>
            <person name="Tarr C.L."/>
            <person name="Trees E."/>
            <person name="Katz L.S."/>
            <person name="Carleton-Romer H.A."/>
            <person name="Stroika S."/>
            <person name="Kucerova Z."/>
            <person name="Roache K.F."/>
            <person name="Sabol A.L."/>
            <person name="Besser J."/>
            <person name="Gerner-Smidt P."/>
        </authorList>
    </citation>
    <scope>NUCLEOTIDE SEQUENCE [LARGE SCALE GENOMIC DNA]</scope>
    <source>
        <strain evidence="1 6">PNUSAL002180</strain>
    </source>
</reference>
<evidence type="ECO:0000313" key="5">
    <source>
        <dbReference type="EMBL" id="HAA8052361.1"/>
    </source>
</evidence>
<dbReference type="Pfam" id="PF22759">
    <property type="entry name" value="E217_GP41"/>
    <property type="match status" value="1"/>
</dbReference>
<dbReference type="NCBIfam" id="NF047561">
    <property type="entry name" value="orf58_phage_fam"/>
    <property type="match status" value="1"/>
</dbReference>
<reference evidence="5" key="1">
    <citation type="journal article" date="2018" name="Genome Biol.">
        <title>SKESA: strategic k-mer extension for scrupulous assemblies.</title>
        <authorList>
            <person name="Souvorov A."/>
            <person name="Agarwala R."/>
            <person name="Lipman D.J."/>
        </authorList>
    </citation>
    <scope>NUCLEOTIDE SEQUENCE [LARGE SCALE GENOMIC DNA]</scope>
    <source>
        <strain evidence="5">09CEB371LM</strain>
    </source>
</reference>
<dbReference type="InterPro" id="IPR054496">
    <property type="entry name" value="E217_GP41"/>
</dbReference>
<proteinExistence type="predicted"/>
<evidence type="ECO:0000313" key="1">
    <source>
        <dbReference type="EMBL" id="EAG0867663.1"/>
    </source>
</evidence>
<evidence type="ECO:0000313" key="4">
    <source>
        <dbReference type="EMBL" id="EAH3295606.1"/>
    </source>
</evidence>
<evidence type="ECO:0000313" key="9">
    <source>
        <dbReference type="Proteomes" id="UP000546397"/>
    </source>
</evidence>
<evidence type="ECO:0000313" key="8">
    <source>
        <dbReference type="Proteomes" id="UP000533021"/>
    </source>
</evidence>
<accession>A0A3H2W1Z0</accession>